<keyword evidence="3" id="KW-1185">Reference proteome</keyword>
<feature type="region of interest" description="Disordered" evidence="1">
    <location>
        <begin position="47"/>
        <end position="85"/>
    </location>
</feature>
<gene>
    <name evidence="2" type="ORF">GCM10018980_52890</name>
</gene>
<evidence type="ECO:0000256" key="1">
    <source>
        <dbReference type="SAM" id="MobiDB-lite"/>
    </source>
</evidence>
<dbReference type="AlphaFoldDB" id="A0A919EZG6"/>
<protein>
    <submittedName>
        <fullName evidence="2">Uncharacterized protein</fullName>
    </submittedName>
</protein>
<sequence length="85" mass="9059">MTEGVTGTCEPETVMSFPSLRGKRNRGIASDDCFYCLPRGTAEYSFSRPSGIAAPADRNGGTKKTGRSGRRGIYGRTSPSVRAVP</sequence>
<evidence type="ECO:0000313" key="2">
    <source>
        <dbReference type="EMBL" id="GHG62817.1"/>
    </source>
</evidence>
<evidence type="ECO:0000313" key="3">
    <source>
        <dbReference type="Proteomes" id="UP000619355"/>
    </source>
</evidence>
<accession>A0A919EZG6</accession>
<proteinExistence type="predicted"/>
<dbReference type="EMBL" id="BNBF01000018">
    <property type="protein sequence ID" value="GHG62817.1"/>
    <property type="molecule type" value="Genomic_DNA"/>
</dbReference>
<reference evidence="3" key="1">
    <citation type="journal article" date="2019" name="Int. J. Syst. Evol. Microbiol.">
        <title>The Global Catalogue of Microorganisms (GCM) 10K type strain sequencing project: providing services to taxonomists for standard genome sequencing and annotation.</title>
        <authorList>
            <consortium name="The Broad Institute Genomics Platform"/>
            <consortium name="The Broad Institute Genome Sequencing Center for Infectious Disease"/>
            <person name="Wu L."/>
            <person name="Ma J."/>
        </authorList>
    </citation>
    <scope>NUCLEOTIDE SEQUENCE [LARGE SCALE GENOMIC DNA]</scope>
    <source>
        <strain evidence="3">JCM 4253</strain>
    </source>
</reference>
<name>A0A919EZG6_9ACTN</name>
<dbReference type="Proteomes" id="UP000619355">
    <property type="component" value="Unassembled WGS sequence"/>
</dbReference>
<comment type="caution">
    <text evidence="2">The sequence shown here is derived from an EMBL/GenBank/DDBJ whole genome shotgun (WGS) entry which is preliminary data.</text>
</comment>
<organism evidence="2 3">
    <name type="scientific">Streptomyces capoamus</name>
    <dbReference type="NCBI Taxonomy" id="68183"/>
    <lineage>
        <taxon>Bacteria</taxon>
        <taxon>Bacillati</taxon>
        <taxon>Actinomycetota</taxon>
        <taxon>Actinomycetes</taxon>
        <taxon>Kitasatosporales</taxon>
        <taxon>Streptomycetaceae</taxon>
        <taxon>Streptomyces</taxon>
    </lineage>
</organism>